<keyword evidence="2" id="KW-0732">Signal</keyword>
<feature type="region of interest" description="Disordered" evidence="1">
    <location>
        <begin position="111"/>
        <end position="140"/>
    </location>
</feature>
<organism evidence="3 4">
    <name type="scientific">Pleurodeles waltl</name>
    <name type="common">Iberian ribbed newt</name>
    <dbReference type="NCBI Taxonomy" id="8319"/>
    <lineage>
        <taxon>Eukaryota</taxon>
        <taxon>Metazoa</taxon>
        <taxon>Chordata</taxon>
        <taxon>Craniata</taxon>
        <taxon>Vertebrata</taxon>
        <taxon>Euteleostomi</taxon>
        <taxon>Amphibia</taxon>
        <taxon>Batrachia</taxon>
        <taxon>Caudata</taxon>
        <taxon>Salamandroidea</taxon>
        <taxon>Salamandridae</taxon>
        <taxon>Pleurodelinae</taxon>
        <taxon>Pleurodeles</taxon>
    </lineage>
</organism>
<name>A0AAV7VBZ1_PLEWA</name>
<comment type="caution">
    <text evidence="3">The sequence shown here is derived from an EMBL/GenBank/DDBJ whole genome shotgun (WGS) entry which is preliminary data.</text>
</comment>
<dbReference type="AlphaFoldDB" id="A0AAV7VBZ1"/>
<feature type="chain" id="PRO_5043619613" description="Secreted protein" evidence="2">
    <location>
        <begin position="19"/>
        <end position="140"/>
    </location>
</feature>
<proteinExistence type="predicted"/>
<dbReference type="EMBL" id="JANPWB010000003">
    <property type="protein sequence ID" value="KAJ1198134.1"/>
    <property type="molecule type" value="Genomic_DNA"/>
</dbReference>
<sequence length="140" mass="15003">MRLRSRLLSLTLAPDALCVQHSRAVPGTWPQHHRTAAPPCSAGATHPAKESRSGPPAHSAWVRWRGGRNGEGRSRTDARVPLLRASPALKPPASYLRPYCTGALRSSFLRSSSLRGAATQRPQCSRTPRSCAAPLGSPVP</sequence>
<evidence type="ECO:0000256" key="2">
    <source>
        <dbReference type="SAM" id="SignalP"/>
    </source>
</evidence>
<evidence type="ECO:0000313" key="4">
    <source>
        <dbReference type="Proteomes" id="UP001066276"/>
    </source>
</evidence>
<accession>A0AAV7VBZ1</accession>
<keyword evidence="4" id="KW-1185">Reference proteome</keyword>
<feature type="region of interest" description="Disordered" evidence="1">
    <location>
        <begin position="28"/>
        <end position="91"/>
    </location>
</feature>
<evidence type="ECO:0008006" key="5">
    <source>
        <dbReference type="Google" id="ProtNLM"/>
    </source>
</evidence>
<evidence type="ECO:0000256" key="1">
    <source>
        <dbReference type="SAM" id="MobiDB-lite"/>
    </source>
</evidence>
<dbReference type="Proteomes" id="UP001066276">
    <property type="component" value="Chromosome 2_1"/>
</dbReference>
<feature type="signal peptide" evidence="2">
    <location>
        <begin position="1"/>
        <end position="18"/>
    </location>
</feature>
<evidence type="ECO:0000313" key="3">
    <source>
        <dbReference type="EMBL" id="KAJ1198134.1"/>
    </source>
</evidence>
<protein>
    <recommendedName>
        <fullName evidence="5">Secreted protein</fullName>
    </recommendedName>
</protein>
<reference evidence="3" key="1">
    <citation type="journal article" date="2022" name="bioRxiv">
        <title>Sequencing and chromosome-scale assembly of the giantPleurodeles waltlgenome.</title>
        <authorList>
            <person name="Brown T."/>
            <person name="Elewa A."/>
            <person name="Iarovenko S."/>
            <person name="Subramanian E."/>
            <person name="Araus A.J."/>
            <person name="Petzold A."/>
            <person name="Susuki M."/>
            <person name="Suzuki K.-i.T."/>
            <person name="Hayashi T."/>
            <person name="Toyoda A."/>
            <person name="Oliveira C."/>
            <person name="Osipova E."/>
            <person name="Leigh N.D."/>
            <person name="Simon A."/>
            <person name="Yun M.H."/>
        </authorList>
    </citation>
    <scope>NUCLEOTIDE SEQUENCE</scope>
    <source>
        <strain evidence="3">20211129_DDA</strain>
        <tissue evidence="3">Liver</tissue>
    </source>
</reference>
<gene>
    <name evidence="3" type="ORF">NDU88_001978</name>
</gene>
<feature type="compositionally biased region" description="Basic and acidic residues" evidence="1">
    <location>
        <begin position="68"/>
        <end position="78"/>
    </location>
</feature>